<evidence type="ECO:0000313" key="3">
    <source>
        <dbReference type="Proteomes" id="UP000266841"/>
    </source>
</evidence>
<dbReference type="EMBL" id="AGNL01048158">
    <property type="protein sequence ID" value="EJK45907.1"/>
    <property type="molecule type" value="Genomic_DNA"/>
</dbReference>
<evidence type="ECO:0000313" key="2">
    <source>
        <dbReference type="EMBL" id="EJK45907.1"/>
    </source>
</evidence>
<sequence>MSFRSAPACRCRIVSSLVLGMVTFGRPPVPCPILLHRANKAYARPYCVLGLSWPGGRAQGKAAAQPAASMYLEIDYYTRGKDGRASRTQLKQENKIYRVIAHARAFVKTRNFERKLSQPANEQLTKLGVSRTGPRQPTSFSTPSGVPRLPRDTVITTDEGTVALVALLNSFSEKIAALEGEVDALKASDRDKDTRISSLEATTDLEAKVRAEVLNPALAFELARLFVEVVTAYAHQNSIKVVEDQASKEKKFKHSPVSGDYSRQFFLLLNVKHMSIFTCLKAVIVDKKLGAFDTLQTWFGVGGRGGRLQENTEILTEIAEKHNQAVNDLLTPGSDLALLARSMMATTQTFATTWHAFILAESQRLPEVGFSKEAILLLLSAQVVAIMAELQKVRVKYPSWSAGMDSFKCLTDVIWIAIKTHEVMEDMTQTGFAAHPAIVSTFMQHLTKQAVKSNVGKLIDDLKADFKKDASALKTSVSADIAKAKKEVISDTKNYVNDNIQNLIRKNPTL</sequence>
<proteinExistence type="predicted"/>
<feature type="compositionally biased region" description="Polar residues" evidence="1">
    <location>
        <begin position="133"/>
        <end position="144"/>
    </location>
</feature>
<comment type="caution">
    <text evidence="2">The sequence shown here is derived from an EMBL/GenBank/DDBJ whole genome shotgun (WGS) entry which is preliminary data.</text>
</comment>
<dbReference type="Proteomes" id="UP000266841">
    <property type="component" value="Unassembled WGS sequence"/>
</dbReference>
<organism evidence="2 3">
    <name type="scientific">Thalassiosira oceanica</name>
    <name type="common">Marine diatom</name>
    <dbReference type="NCBI Taxonomy" id="159749"/>
    <lineage>
        <taxon>Eukaryota</taxon>
        <taxon>Sar</taxon>
        <taxon>Stramenopiles</taxon>
        <taxon>Ochrophyta</taxon>
        <taxon>Bacillariophyta</taxon>
        <taxon>Coscinodiscophyceae</taxon>
        <taxon>Thalassiosirophycidae</taxon>
        <taxon>Thalassiosirales</taxon>
        <taxon>Thalassiosiraceae</taxon>
        <taxon>Thalassiosira</taxon>
    </lineage>
</organism>
<feature type="region of interest" description="Disordered" evidence="1">
    <location>
        <begin position="128"/>
        <end position="151"/>
    </location>
</feature>
<evidence type="ECO:0000256" key="1">
    <source>
        <dbReference type="SAM" id="MobiDB-lite"/>
    </source>
</evidence>
<gene>
    <name evidence="2" type="ORF">THAOC_35456</name>
</gene>
<protein>
    <submittedName>
        <fullName evidence="2">Uncharacterized protein</fullName>
    </submittedName>
</protein>
<keyword evidence="3" id="KW-1185">Reference proteome</keyword>
<name>K0RH19_THAOC</name>
<accession>K0RH19</accession>
<reference evidence="2 3" key="1">
    <citation type="journal article" date="2012" name="Genome Biol.">
        <title>Genome and low-iron response of an oceanic diatom adapted to chronic iron limitation.</title>
        <authorList>
            <person name="Lommer M."/>
            <person name="Specht M."/>
            <person name="Roy A.S."/>
            <person name="Kraemer L."/>
            <person name="Andreson R."/>
            <person name="Gutowska M.A."/>
            <person name="Wolf J."/>
            <person name="Bergner S.V."/>
            <person name="Schilhabel M.B."/>
            <person name="Klostermeier U.C."/>
            <person name="Beiko R.G."/>
            <person name="Rosenstiel P."/>
            <person name="Hippler M."/>
            <person name="Laroche J."/>
        </authorList>
    </citation>
    <scope>NUCLEOTIDE SEQUENCE [LARGE SCALE GENOMIC DNA]</scope>
    <source>
        <strain evidence="2 3">CCMP1005</strain>
    </source>
</reference>
<feature type="non-terminal residue" evidence="2">
    <location>
        <position position="510"/>
    </location>
</feature>
<dbReference type="AlphaFoldDB" id="K0RH19"/>